<feature type="compositionally biased region" description="Basic and acidic residues" evidence="8">
    <location>
        <begin position="580"/>
        <end position="597"/>
    </location>
</feature>
<dbReference type="InterPro" id="IPR039900">
    <property type="entry name" value="Pat1-like"/>
</dbReference>
<feature type="compositionally biased region" description="Polar residues" evidence="8">
    <location>
        <begin position="100"/>
        <end position="120"/>
    </location>
</feature>
<dbReference type="PANTHER" id="PTHR21551:SF0">
    <property type="entry name" value="PROTEIN ASSOCIATED WITH TOPO II RELATED-1, ISOFORM A"/>
    <property type="match status" value="1"/>
</dbReference>
<feature type="compositionally biased region" description="Basic and acidic residues" evidence="8">
    <location>
        <begin position="8"/>
        <end position="20"/>
    </location>
</feature>
<feature type="region of interest" description="Disordered" evidence="8">
    <location>
        <begin position="1"/>
        <end position="20"/>
    </location>
</feature>
<evidence type="ECO:0000259" key="9">
    <source>
        <dbReference type="Pfam" id="PF09770"/>
    </source>
</evidence>
<organism evidence="10 11">
    <name type="scientific">Multifurca ochricompacta</name>
    <dbReference type="NCBI Taxonomy" id="376703"/>
    <lineage>
        <taxon>Eukaryota</taxon>
        <taxon>Fungi</taxon>
        <taxon>Dikarya</taxon>
        <taxon>Basidiomycota</taxon>
        <taxon>Agaricomycotina</taxon>
        <taxon>Agaricomycetes</taxon>
        <taxon>Russulales</taxon>
        <taxon>Russulaceae</taxon>
        <taxon>Multifurca</taxon>
    </lineage>
</organism>
<sequence>MSFFGFEQNDRLQQEKQRFREGKLEQEDLAVYTWGEDSYDGLGDALQEGGDELNDETFGGTEQVGKDFDFTQQTLLIDDQLEPLLVSSDNTFKQPFAQSDLSRDTANAHGTQASSSSRPGQSLWDEKSPFSVLPRSGGTSRSPADHVRNGSVSSSNLAQSHSPSASAAPQTTSQTGVRTLQDIEAEMKAVAIAQRMQNAAVTQRQQLMQEQQHAQQPHHYQQQRSAPPRMHPQAQSPRFHQQLQQQQLIQQQQLREQQLHEQLQLQFRQQQMLEQERERMLQEAQLQEQIRERQLQELQLQEQLRLDQMERQLRSQRPDIRQHQIIQNHQHLHQRPSSDLPLPGTIPPQQLVQRRQQSPAFIDPHLQPQYQQKGQYMPQNIQLQQRLLSEMAQAEFMRDMQAVSQAEQDALQAEAMRRIMETERMEEKRRRKAAKIAHMSRYNDLMTQSDKDFITRIQVSQLVTQDPYADDFYAQVYSAIVRSRLGLQPSDERVLKFGAFGGVGLGMGQKGAGRRPSAMQKMEQQVERIVHNARQREQEKPVNHNNLQGALGKTSGRSYKAAPRQLLQVDSSNSSSHAHISKEDAIRKHGEGAAKEAAKIGAEALGVTADPDDTARRDPLSTKEALTILEYLYDLVLDIEQIRREQSGLDAEGTEAAETWNKRYSELVQQLWDDLRVMVPLETSNPHPFISLIAPSKGKKLLPRISRHLSSQQMLTVLTLLVACFSQMDIVVHASILDVPEESTQQQDLERQTQAFLGSVVQSILPVIAKAGLRLVSGLLGLLLERSDIVSVTQTRPGLAILTLFLSRVELIKQSMSTATELSELPTQDETEQCALTPQLALPFPFGTHCRRAGCRPPNTVAPTLHTETLDQPVWQFLAALALHATNEQQQALVTALREKVLENVASANKGWVADEDERRAKLGNVNLFLHALGLDSSQISI</sequence>
<feature type="region of interest" description="Disordered" evidence="8">
    <location>
        <begin position="203"/>
        <end position="247"/>
    </location>
</feature>
<dbReference type="PANTHER" id="PTHR21551">
    <property type="entry name" value="TOPOISOMERASE II-ASSOCIATED PROTEIN PAT1"/>
    <property type="match status" value="1"/>
</dbReference>
<keyword evidence="6" id="KW-0539">Nucleus</keyword>
<feature type="compositionally biased region" description="Low complexity" evidence="8">
    <location>
        <begin position="203"/>
        <end position="223"/>
    </location>
</feature>
<evidence type="ECO:0000313" key="11">
    <source>
        <dbReference type="Proteomes" id="UP001203297"/>
    </source>
</evidence>
<feature type="region of interest" description="Disordered" evidence="8">
    <location>
        <begin position="100"/>
        <end position="176"/>
    </location>
</feature>
<dbReference type="Proteomes" id="UP001203297">
    <property type="component" value="Unassembled WGS sequence"/>
</dbReference>
<evidence type="ECO:0000256" key="2">
    <source>
        <dbReference type="ARBA" id="ARBA00004201"/>
    </source>
</evidence>
<comment type="similarity">
    <text evidence="3">Belongs to the PAT1 family.</text>
</comment>
<feature type="region of interest" description="Disordered" evidence="8">
    <location>
        <begin position="569"/>
        <end position="597"/>
    </location>
</feature>
<dbReference type="GO" id="GO:0005634">
    <property type="term" value="C:nucleus"/>
    <property type="evidence" value="ECO:0007669"/>
    <property type="project" value="UniProtKB-SubCell"/>
</dbReference>
<evidence type="ECO:0000256" key="1">
    <source>
        <dbReference type="ARBA" id="ARBA00004123"/>
    </source>
</evidence>
<keyword evidence="5" id="KW-0694">RNA-binding</keyword>
<comment type="caution">
    <text evidence="10">The sequence shown here is derived from an EMBL/GenBank/DDBJ whole genome shotgun (WGS) entry which is preliminary data.</text>
</comment>
<dbReference type="Pfam" id="PF09770">
    <property type="entry name" value="PAT1"/>
    <property type="match status" value="1"/>
</dbReference>
<proteinExistence type="inferred from homology"/>
<dbReference type="GO" id="GO:0000290">
    <property type="term" value="P:deadenylation-dependent decapping of nuclear-transcribed mRNA"/>
    <property type="evidence" value="ECO:0007669"/>
    <property type="project" value="InterPro"/>
</dbReference>
<feature type="region of interest" description="Disordered" evidence="8">
    <location>
        <begin position="534"/>
        <end position="555"/>
    </location>
</feature>
<feature type="coiled-coil region" evidence="7">
    <location>
        <begin position="270"/>
        <end position="312"/>
    </location>
</feature>
<comment type="subcellular location">
    <subcellularLocation>
        <location evidence="2">Cytoplasm</location>
        <location evidence="2">P-body</location>
    </subcellularLocation>
    <subcellularLocation>
        <location evidence="1">Nucleus</location>
    </subcellularLocation>
</comment>
<evidence type="ECO:0000256" key="5">
    <source>
        <dbReference type="ARBA" id="ARBA00022884"/>
    </source>
</evidence>
<dbReference type="EMBL" id="WTXG01000004">
    <property type="protein sequence ID" value="KAI0305845.1"/>
    <property type="molecule type" value="Genomic_DNA"/>
</dbReference>
<accession>A0AAD4M9B9</accession>
<name>A0AAD4M9B9_9AGAM</name>
<dbReference type="GO" id="GO:0033962">
    <property type="term" value="P:P-body assembly"/>
    <property type="evidence" value="ECO:0007669"/>
    <property type="project" value="TreeGrafter"/>
</dbReference>
<dbReference type="GO" id="GO:0003723">
    <property type="term" value="F:RNA binding"/>
    <property type="evidence" value="ECO:0007669"/>
    <property type="project" value="UniProtKB-KW"/>
</dbReference>
<dbReference type="InterPro" id="IPR019167">
    <property type="entry name" value="PAT1_dom"/>
</dbReference>
<keyword evidence="7" id="KW-0175">Coiled coil</keyword>
<reference evidence="10" key="1">
    <citation type="journal article" date="2022" name="New Phytol.">
        <title>Evolutionary transition to the ectomycorrhizal habit in the genomes of a hyperdiverse lineage of mushroom-forming fungi.</title>
        <authorList>
            <person name="Looney B."/>
            <person name="Miyauchi S."/>
            <person name="Morin E."/>
            <person name="Drula E."/>
            <person name="Courty P.E."/>
            <person name="Kohler A."/>
            <person name="Kuo A."/>
            <person name="LaButti K."/>
            <person name="Pangilinan J."/>
            <person name="Lipzen A."/>
            <person name="Riley R."/>
            <person name="Andreopoulos W."/>
            <person name="He G."/>
            <person name="Johnson J."/>
            <person name="Nolan M."/>
            <person name="Tritt A."/>
            <person name="Barry K.W."/>
            <person name="Grigoriev I.V."/>
            <person name="Nagy L.G."/>
            <person name="Hibbett D."/>
            <person name="Henrissat B."/>
            <person name="Matheny P.B."/>
            <person name="Labbe J."/>
            <person name="Martin F.M."/>
        </authorList>
    </citation>
    <scope>NUCLEOTIDE SEQUENCE</scope>
    <source>
        <strain evidence="10">BPL690</strain>
    </source>
</reference>
<evidence type="ECO:0000256" key="7">
    <source>
        <dbReference type="SAM" id="Coils"/>
    </source>
</evidence>
<evidence type="ECO:0000256" key="3">
    <source>
        <dbReference type="ARBA" id="ARBA00009138"/>
    </source>
</evidence>
<gene>
    <name evidence="10" type="ORF">B0F90DRAFT_1693918</name>
</gene>
<keyword evidence="4" id="KW-0963">Cytoplasm</keyword>
<protein>
    <submittedName>
        <fullName evidence="10">Topoisomerase II-associated protein PAT1</fullName>
    </submittedName>
</protein>
<evidence type="ECO:0000256" key="6">
    <source>
        <dbReference type="ARBA" id="ARBA00023242"/>
    </source>
</evidence>
<evidence type="ECO:0000256" key="8">
    <source>
        <dbReference type="SAM" id="MobiDB-lite"/>
    </source>
</evidence>
<evidence type="ECO:0000313" key="10">
    <source>
        <dbReference type="EMBL" id="KAI0305845.1"/>
    </source>
</evidence>
<feature type="domain" description="mRNA decay factor PAT1" evidence="9">
    <location>
        <begin position="1"/>
        <end position="936"/>
    </location>
</feature>
<feature type="compositionally biased region" description="Low complexity" evidence="8">
    <location>
        <begin position="158"/>
        <end position="175"/>
    </location>
</feature>
<dbReference type="AlphaFoldDB" id="A0AAD4M9B9"/>
<keyword evidence="11" id="KW-1185">Reference proteome</keyword>
<dbReference type="GO" id="GO:0000932">
    <property type="term" value="C:P-body"/>
    <property type="evidence" value="ECO:0007669"/>
    <property type="project" value="UniProtKB-SubCell"/>
</dbReference>
<evidence type="ECO:0000256" key="4">
    <source>
        <dbReference type="ARBA" id="ARBA00022490"/>
    </source>
</evidence>